<dbReference type="Proteomes" id="UP000605897">
    <property type="component" value="Unassembled WGS sequence"/>
</dbReference>
<dbReference type="PANTHER" id="PTHR42912">
    <property type="entry name" value="METHYLTRANSFERASE"/>
    <property type="match status" value="1"/>
</dbReference>
<keyword evidence="2" id="KW-0808">Transferase</keyword>
<dbReference type="InterPro" id="IPR013216">
    <property type="entry name" value="Methyltransf_11"/>
</dbReference>
<protein>
    <submittedName>
        <fullName evidence="2">Methyltransferase</fullName>
    </submittedName>
</protein>
<dbReference type="Pfam" id="PF08241">
    <property type="entry name" value="Methyltransf_11"/>
    <property type="match status" value="1"/>
</dbReference>
<dbReference type="SUPFAM" id="SSF53335">
    <property type="entry name" value="S-adenosyl-L-methionine-dependent methyltransferases"/>
    <property type="match status" value="1"/>
</dbReference>
<keyword evidence="2" id="KW-0489">Methyltransferase</keyword>
<organism evidence="2 3">
    <name type="scientific">Amycolatopsis deserti</name>
    <dbReference type="NCBI Taxonomy" id="185696"/>
    <lineage>
        <taxon>Bacteria</taxon>
        <taxon>Bacillati</taxon>
        <taxon>Actinomycetota</taxon>
        <taxon>Actinomycetes</taxon>
        <taxon>Pseudonocardiales</taxon>
        <taxon>Pseudonocardiaceae</taxon>
        <taxon>Amycolatopsis</taxon>
    </lineage>
</organism>
<feature type="domain" description="Methyltransferase type 11" evidence="1">
    <location>
        <begin position="50"/>
        <end position="144"/>
    </location>
</feature>
<dbReference type="InterPro" id="IPR050508">
    <property type="entry name" value="Methyltransf_Superfamily"/>
</dbReference>
<dbReference type="EMBL" id="BNAU01000001">
    <property type="protein sequence ID" value="GHE77614.1"/>
    <property type="molecule type" value="Genomic_DNA"/>
</dbReference>
<accession>A0ABQ3IE92</accession>
<dbReference type="GO" id="GO:0008168">
    <property type="term" value="F:methyltransferase activity"/>
    <property type="evidence" value="ECO:0007669"/>
    <property type="project" value="UniProtKB-KW"/>
</dbReference>
<sequence length="205" mass="21500">MSVPPSDLAATRAFFGPRAAAWELKFPDDGPRYRRAVMELAPPVGGAVADIACGTGRALPELRDAVGPEGTVVGVDVTPEMLAEAAARGRHRLAALVLGDALHLPLRSGALDAVFAAGLVSHLGDPVAGLRELARVCRPGGRLALFHPVGRAALARRHGRELTPDDLRAEPNIRAALTAAGWRLDTIDDGDDRYLVLATAHPQPG</sequence>
<evidence type="ECO:0000313" key="2">
    <source>
        <dbReference type="EMBL" id="GHE77614.1"/>
    </source>
</evidence>
<reference evidence="3" key="1">
    <citation type="journal article" date="2019" name="Int. J. Syst. Evol. Microbiol.">
        <title>The Global Catalogue of Microorganisms (GCM) 10K type strain sequencing project: providing services to taxonomists for standard genome sequencing and annotation.</title>
        <authorList>
            <consortium name="The Broad Institute Genomics Platform"/>
            <consortium name="The Broad Institute Genome Sequencing Center for Infectious Disease"/>
            <person name="Wu L."/>
            <person name="Ma J."/>
        </authorList>
    </citation>
    <scope>NUCLEOTIDE SEQUENCE [LARGE SCALE GENOMIC DNA]</scope>
    <source>
        <strain evidence="3">CGMCC 4.7677</strain>
    </source>
</reference>
<dbReference type="InterPro" id="IPR029063">
    <property type="entry name" value="SAM-dependent_MTases_sf"/>
</dbReference>
<proteinExistence type="predicted"/>
<dbReference type="RefSeq" id="WP_191242741.1">
    <property type="nucleotide sequence ID" value="NZ_BNAU01000001.1"/>
</dbReference>
<keyword evidence="3" id="KW-1185">Reference proteome</keyword>
<dbReference type="GO" id="GO:0032259">
    <property type="term" value="P:methylation"/>
    <property type="evidence" value="ECO:0007669"/>
    <property type="project" value="UniProtKB-KW"/>
</dbReference>
<gene>
    <name evidence="2" type="ORF">GCM10017786_03880</name>
</gene>
<dbReference type="Gene3D" id="3.40.50.150">
    <property type="entry name" value="Vaccinia Virus protein VP39"/>
    <property type="match status" value="1"/>
</dbReference>
<dbReference type="CDD" id="cd02440">
    <property type="entry name" value="AdoMet_MTases"/>
    <property type="match status" value="1"/>
</dbReference>
<evidence type="ECO:0000259" key="1">
    <source>
        <dbReference type="Pfam" id="PF08241"/>
    </source>
</evidence>
<comment type="caution">
    <text evidence="2">The sequence shown here is derived from an EMBL/GenBank/DDBJ whole genome shotgun (WGS) entry which is preliminary data.</text>
</comment>
<name>A0ABQ3IE92_9PSEU</name>
<evidence type="ECO:0000313" key="3">
    <source>
        <dbReference type="Proteomes" id="UP000605897"/>
    </source>
</evidence>